<dbReference type="Gene3D" id="3.30.160.60">
    <property type="entry name" value="Classic Zinc Finger"/>
    <property type="match status" value="1"/>
</dbReference>
<comment type="subcellular location">
    <subcellularLocation>
        <location evidence="1">Nucleus</location>
    </subcellularLocation>
</comment>
<evidence type="ECO:0000256" key="6">
    <source>
        <dbReference type="ARBA" id="ARBA00023015"/>
    </source>
</evidence>
<keyword evidence="7" id="KW-0804">Transcription</keyword>
<keyword evidence="5" id="KW-0862">Zinc</keyword>
<evidence type="ECO:0000256" key="4">
    <source>
        <dbReference type="ARBA" id="ARBA00022771"/>
    </source>
</evidence>
<evidence type="ECO:0000256" key="10">
    <source>
        <dbReference type="SAM" id="MobiDB-lite"/>
    </source>
</evidence>
<dbReference type="AlphaFoldDB" id="A0AAV2MDI8"/>
<feature type="compositionally biased region" description="Polar residues" evidence="10">
    <location>
        <begin position="231"/>
        <end position="245"/>
    </location>
</feature>
<feature type="domain" description="C2H2-type" evidence="11">
    <location>
        <begin position="280"/>
        <end position="303"/>
    </location>
</feature>
<keyword evidence="13" id="KW-1185">Reference proteome</keyword>
<dbReference type="PROSITE" id="PS50157">
    <property type="entry name" value="ZINC_FINGER_C2H2_2"/>
    <property type="match status" value="2"/>
</dbReference>
<proteinExistence type="predicted"/>
<feature type="compositionally biased region" description="Basic and acidic residues" evidence="10">
    <location>
        <begin position="256"/>
        <end position="265"/>
    </location>
</feature>
<organism evidence="12 13">
    <name type="scientific">Knipowitschia caucasica</name>
    <name type="common">Caucasian dwarf goby</name>
    <name type="synonym">Pomatoschistus caucasicus</name>
    <dbReference type="NCBI Taxonomy" id="637954"/>
    <lineage>
        <taxon>Eukaryota</taxon>
        <taxon>Metazoa</taxon>
        <taxon>Chordata</taxon>
        <taxon>Craniata</taxon>
        <taxon>Vertebrata</taxon>
        <taxon>Euteleostomi</taxon>
        <taxon>Actinopterygii</taxon>
        <taxon>Neopterygii</taxon>
        <taxon>Teleostei</taxon>
        <taxon>Neoteleostei</taxon>
        <taxon>Acanthomorphata</taxon>
        <taxon>Gobiaria</taxon>
        <taxon>Gobiiformes</taxon>
        <taxon>Gobioidei</taxon>
        <taxon>Gobiidae</taxon>
        <taxon>Gobiinae</taxon>
        <taxon>Knipowitschia</taxon>
    </lineage>
</organism>
<keyword evidence="8" id="KW-0539">Nucleus</keyword>
<reference evidence="12 13" key="1">
    <citation type="submission" date="2024-04" db="EMBL/GenBank/DDBJ databases">
        <authorList>
            <person name="Waldvogel A.-M."/>
            <person name="Schoenle A."/>
        </authorList>
    </citation>
    <scope>NUCLEOTIDE SEQUENCE [LARGE SCALE GENOMIC DNA]</scope>
</reference>
<dbReference type="FunFam" id="3.30.160.60:FF:002343">
    <property type="entry name" value="Zinc finger protein 33A"/>
    <property type="match status" value="1"/>
</dbReference>
<evidence type="ECO:0000256" key="2">
    <source>
        <dbReference type="ARBA" id="ARBA00022723"/>
    </source>
</evidence>
<dbReference type="Proteomes" id="UP001497482">
    <property type="component" value="Chromosome 7"/>
</dbReference>
<evidence type="ECO:0000256" key="8">
    <source>
        <dbReference type="ARBA" id="ARBA00023242"/>
    </source>
</evidence>
<evidence type="ECO:0000313" key="13">
    <source>
        <dbReference type="Proteomes" id="UP001497482"/>
    </source>
</evidence>
<evidence type="ECO:0000256" key="5">
    <source>
        <dbReference type="ARBA" id="ARBA00022833"/>
    </source>
</evidence>
<dbReference type="PANTHER" id="PTHR47772:SF13">
    <property type="entry name" value="GASTRULA ZINC FINGER PROTEIN XLCGF49.1-LIKE-RELATED"/>
    <property type="match status" value="1"/>
</dbReference>
<feature type="region of interest" description="Disordered" evidence="10">
    <location>
        <begin position="209"/>
        <end position="269"/>
    </location>
</feature>
<feature type="region of interest" description="Disordered" evidence="10">
    <location>
        <begin position="107"/>
        <end position="153"/>
    </location>
</feature>
<dbReference type="SMART" id="SM00355">
    <property type="entry name" value="ZnF_C2H2"/>
    <property type="match status" value="2"/>
</dbReference>
<evidence type="ECO:0000259" key="11">
    <source>
        <dbReference type="PROSITE" id="PS50157"/>
    </source>
</evidence>
<protein>
    <recommendedName>
        <fullName evidence="11">C2H2-type domain-containing protein</fullName>
    </recommendedName>
</protein>
<feature type="compositionally biased region" description="Polar residues" evidence="10">
    <location>
        <begin position="107"/>
        <end position="118"/>
    </location>
</feature>
<evidence type="ECO:0000256" key="3">
    <source>
        <dbReference type="ARBA" id="ARBA00022737"/>
    </source>
</evidence>
<dbReference type="InterPro" id="IPR050636">
    <property type="entry name" value="C2H2-ZF_domain-containing"/>
</dbReference>
<dbReference type="SUPFAM" id="SSF57667">
    <property type="entry name" value="beta-beta-alpha zinc fingers"/>
    <property type="match status" value="1"/>
</dbReference>
<keyword evidence="3" id="KW-0677">Repeat</keyword>
<evidence type="ECO:0000256" key="7">
    <source>
        <dbReference type="ARBA" id="ARBA00023163"/>
    </source>
</evidence>
<gene>
    <name evidence="12" type="ORF">KC01_LOCUS37857</name>
</gene>
<dbReference type="InterPro" id="IPR013087">
    <property type="entry name" value="Znf_C2H2_type"/>
</dbReference>
<dbReference type="EMBL" id="OZ035829">
    <property type="protein sequence ID" value="CAL1611443.1"/>
    <property type="molecule type" value="Genomic_DNA"/>
</dbReference>
<dbReference type="GO" id="GO:0008270">
    <property type="term" value="F:zinc ion binding"/>
    <property type="evidence" value="ECO:0007669"/>
    <property type="project" value="UniProtKB-KW"/>
</dbReference>
<dbReference type="GO" id="GO:0005634">
    <property type="term" value="C:nucleus"/>
    <property type="evidence" value="ECO:0007669"/>
    <property type="project" value="UniProtKB-SubCell"/>
</dbReference>
<keyword evidence="6" id="KW-0805">Transcription regulation</keyword>
<evidence type="ECO:0000256" key="1">
    <source>
        <dbReference type="ARBA" id="ARBA00004123"/>
    </source>
</evidence>
<sequence length="335" mass="36861">MDKDRHDSHGLGRCSWMEMNQFIGELMSAGSALDVRKSPLDVVNMTWGVAAREGQKFKGVLFEPRSEVCKTGSQTETSVEPGNEKKTRDLHHACTCPNCPSSASSFQTIQPRLSSSPQEDAKDLSSANSCLSSSTSEPNSSFSRPSHLLQHQRSEHADKPYGFLCTECRRTFNSHSNLRIHLNVHTGARPYSCPESGVRFHYRTVHGLIPESPDEGSASRGSNLGRPRTVPSPSLQKNSSNTSPNKIIMPPNVSAQREDKGKKPEVGVALSDPNRVPLVYTCEDCGLHFKDALSRNRHQSVVHYFSDRSSGEEESKEHAILKPQPLGQAASLDVL</sequence>
<dbReference type="Pfam" id="PF00096">
    <property type="entry name" value="zf-C2H2"/>
    <property type="match status" value="2"/>
</dbReference>
<feature type="compositionally biased region" description="Low complexity" evidence="10">
    <location>
        <begin position="125"/>
        <end position="146"/>
    </location>
</feature>
<keyword evidence="2" id="KW-0479">Metal-binding</keyword>
<dbReference type="InterPro" id="IPR036236">
    <property type="entry name" value="Znf_C2H2_sf"/>
</dbReference>
<evidence type="ECO:0000256" key="9">
    <source>
        <dbReference type="PROSITE-ProRule" id="PRU00042"/>
    </source>
</evidence>
<dbReference type="PROSITE" id="PS00028">
    <property type="entry name" value="ZINC_FINGER_C2H2_1"/>
    <property type="match status" value="2"/>
</dbReference>
<accession>A0AAV2MDI8</accession>
<evidence type="ECO:0000313" key="12">
    <source>
        <dbReference type="EMBL" id="CAL1611443.1"/>
    </source>
</evidence>
<dbReference type="PANTHER" id="PTHR47772">
    <property type="entry name" value="ZINC FINGER PROTEIN 200"/>
    <property type="match status" value="1"/>
</dbReference>
<keyword evidence="4 9" id="KW-0863">Zinc-finger</keyword>
<name>A0AAV2MDI8_KNICA</name>
<feature type="domain" description="C2H2-type" evidence="11">
    <location>
        <begin position="163"/>
        <end position="190"/>
    </location>
</feature>